<dbReference type="RefSeq" id="WP_329510484.1">
    <property type="nucleotide sequence ID" value="NZ_BAAAYZ010000236.1"/>
</dbReference>
<reference evidence="2" key="1">
    <citation type="submission" date="2024-01" db="EMBL/GenBank/DDBJ databases">
        <title>First draft genome sequence data of TA4-1, the type strain of Gram-positive actinobacterium Streptomyces chiangmaiensis.</title>
        <authorList>
            <person name="Yasawong M."/>
            <person name="Nantapong N."/>
        </authorList>
    </citation>
    <scope>NUCLEOTIDE SEQUENCE</scope>
    <source>
        <strain evidence="2">TA4-1</strain>
    </source>
</reference>
<keyword evidence="3" id="KW-1185">Reference proteome</keyword>
<protein>
    <recommendedName>
        <fullName evidence="4">Transposase</fullName>
    </recommendedName>
</protein>
<name>A0ABU7FPQ5_9ACTN</name>
<evidence type="ECO:0000313" key="3">
    <source>
        <dbReference type="Proteomes" id="UP001333996"/>
    </source>
</evidence>
<organism evidence="2 3">
    <name type="scientific">Streptomyces chiangmaiensis</name>
    <dbReference type="NCBI Taxonomy" id="766497"/>
    <lineage>
        <taxon>Bacteria</taxon>
        <taxon>Bacillati</taxon>
        <taxon>Actinomycetota</taxon>
        <taxon>Actinomycetes</taxon>
        <taxon>Kitasatosporales</taxon>
        <taxon>Streptomycetaceae</taxon>
        <taxon>Streptomyces</taxon>
    </lineage>
</organism>
<evidence type="ECO:0000256" key="1">
    <source>
        <dbReference type="SAM" id="MobiDB-lite"/>
    </source>
</evidence>
<feature type="region of interest" description="Disordered" evidence="1">
    <location>
        <begin position="1"/>
        <end position="24"/>
    </location>
</feature>
<dbReference type="EMBL" id="JAYWVC010000137">
    <property type="protein sequence ID" value="MED7826082.1"/>
    <property type="molecule type" value="Genomic_DNA"/>
</dbReference>
<sequence>MTVPDPGFSDGTGRAPADRARVRRDSRLTDHDEWLVGLQIHADGRPVWLYYVIDEAADTTHAVRMAVRRANGDPDRVARGRVQAEAEADRIEVQRIVRDPIGRRTLSRSLPPSRP</sequence>
<accession>A0ABU7FPQ5</accession>
<comment type="caution">
    <text evidence="2">The sequence shown here is derived from an EMBL/GenBank/DDBJ whole genome shotgun (WGS) entry which is preliminary data.</text>
</comment>
<proteinExistence type="predicted"/>
<evidence type="ECO:0008006" key="4">
    <source>
        <dbReference type="Google" id="ProtNLM"/>
    </source>
</evidence>
<evidence type="ECO:0000313" key="2">
    <source>
        <dbReference type="EMBL" id="MED7826082.1"/>
    </source>
</evidence>
<dbReference type="Proteomes" id="UP001333996">
    <property type="component" value="Unassembled WGS sequence"/>
</dbReference>
<gene>
    <name evidence="2" type="ORF">VXC91_29970</name>
</gene>